<feature type="non-terminal residue" evidence="2">
    <location>
        <position position="80"/>
    </location>
</feature>
<gene>
    <name evidence="2" type="ORF">PF011_g13902</name>
</gene>
<evidence type="ECO:0000313" key="2">
    <source>
        <dbReference type="EMBL" id="KAE9001066.1"/>
    </source>
</evidence>
<feature type="compositionally biased region" description="Polar residues" evidence="1">
    <location>
        <begin position="19"/>
        <end position="35"/>
    </location>
</feature>
<dbReference type="AlphaFoldDB" id="A0A6A3K0J2"/>
<name>A0A6A3K0J2_9STRA</name>
<dbReference type="Proteomes" id="UP000460718">
    <property type="component" value="Unassembled WGS sequence"/>
</dbReference>
<reference evidence="2 3" key="1">
    <citation type="submission" date="2018-09" db="EMBL/GenBank/DDBJ databases">
        <title>Genomic investigation of the strawberry pathogen Phytophthora fragariae indicates pathogenicity is determined by transcriptional variation in three key races.</title>
        <authorList>
            <person name="Adams T.M."/>
            <person name="Armitage A.D."/>
            <person name="Sobczyk M.K."/>
            <person name="Bates H.J."/>
            <person name="Dunwell J.M."/>
            <person name="Nellist C.F."/>
            <person name="Harrison R.J."/>
        </authorList>
    </citation>
    <scope>NUCLEOTIDE SEQUENCE [LARGE SCALE GENOMIC DNA]</scope>
    <source>
        <strain evidence="2 3">SCRP245</strain>
    </source>
</reference>
<feature type="compositionally biased region" description="Basic and acidic residues" evidence="1">
    <location>
        <begin position="1"/>
        <end position="18"/>
    </location>
</feature>
<evidence type="ECO:0000256" key="1">
    <source>
        <dbReference type="SAM" id="MobiDB-lite"/>
    </source>
</evidence>
<sequence length="80" mass="8545">MSSDGRTSEDQDGGEGRTSKASSAATGWRWTNPSSGDPWPVVQDREVPKGHGRAAGRDEERNGQPGGQGSRRRPLGPERS</sequence>
<protein>
    <submittedName>
        <fullName evidence="2">Uncharacterized protein</fullName>
    </submittedName>
</protein>
<proteinExistence type="predicted"/>
<organism evidence="2 3">
    <name type="scientific">Phytophthora fragariae</name>
    <dbReference type="NCBI Taxonomy" id="53985"/>
    <lineage>
        <taxon>Eukaryota</taxon>
        <taxon>Sar</taxon>
        <taxon>Stramenopiles</taxon>
        <taxon>Oomycota</taxon>
        <taxon>Peronosporomycetes</taxon>
        <taxon>Peronosporales</taxon>
        <taxon>Peronosporaceae</taxon>
        <taxon>Phytophthora</taxon>
    </lineage>
</organism>
<accession>A0A6A3K0J2</accession>
<dbReference type="EMBL" id="QXFW01000877">
    <property type="protein sequence ID" value="KAE9001066.1"/>
    <property type="molecule type" value="Genomic_DNA"/>
</dbReference>
<feature type="region of interest" description="Disordered" evidence="1">
    <location>
        <begin position="1"/>
        <end position="80"/>
    </location>
</feature>
<feature type="compositionally biased region" description="Basic and acidic residues" evidence="1">
    <location>
        <begin position="43"/>
        <end position="62"/>
    </location>
</feature>
<evidence type="ECO:0000313" key="3">
    <source>
        <dbReference type="Proteomes" id="UP000460718"/>
    </source>
</evidence>
<comment type="caution">
    <text evidence="2">The sequence shown here is derived from an EMBL/GenBank/DDBJ whole genome shotgun (WGS) entry which is preliminary data.</text>
</comment>